<dbReference type="AlphaFoldDB" id="A0A2S2CV01"/>
<evidence type="ECO:0000313" key="2">
    <source>
        <dbReference type="Proteomes" id="UP000245629"/>
    </source>
</evidence>
<reference evidence="2" key="1">
    <citation type="submission" date="2018-05" db="EMBL/GenBank/DDBJ databases">
        <title>Azospirillum thermophila sp. nov., a novel isolated from hot spring.</title>
        <authorList>
            <person name="Zhao Z."/>
        </authorList>
    </citation>
    <scope>NUCLEOTIDE SEQUENCE [LARGE SCALE GENOMIC DNA]</scope>
    <source>
        <strain evidence="2">CFH 70021</strain>
    </source>
</reference>
<organism evidence="1 2">
    <name type="scientific">Azospirillum thermophilum</name>
    <dbReference type="NCBI Taxonomy" id="2202148"/>
    <lineage>
        <taxon>Bacteria</taxon>
        <taxon>Pseudomonadati</taxon>
        <taxon>Pseudomonadota</taxon>
        <taxon>Alphaproteobacteria</taxon>
        <taxon>Rhodospirillales</taxon>
        <taxon>Azospirillaceae</taxon>
        <taxon>Azospirillum</taxon>
    </lineage>
</organism>
<name>A0A2S2CV01_9PROT</name>
<evidence type="ECO:0000313" key="1">
    <source>
        <dbReference type="EMBL" id="AWK88306.1"/>
    </source>
</evidence>
<gene>
    <name evidence="1" type="ORF">DEW08_19640</name>
</gene>
<dbReference type="KEGG" id="azz:DEW08_19640"/>
<dbReference type="RefSeq" id="WP_109330447.1">
    <property type="nucleotide sequence ID" value="NZ_CP029354.1"/>
</dbReference>
<dbReference type="Proteomes" id="UP000245629">
    <property type="component" value="Chromosome 3"/>
</dbReference>
<sequence length="69" mass="7529">MTSSLTVKDFAEVSAAYRLAITRFDESASIDIATEVLRAARPQLGKEDARWLTVDVVARAGLLCNIPPH</sequence>
<keyword evidence="2" id="KW-1185">Reference proteome</keyword>
<proteinExistence type="predicted"/>
<accession>A0A2S2CV01</accession>
<protein>
    <submittedName>
        <fullName evidence="1">Uncharacterized protein</fullName>
    </submittedName>
</protein>
<dbReference type="EMBL" id="CP029354">
    <property type="protein sequence ID" value="AWK88306.1"/>
    <property type="molecule type" value="Genomic_DNA"/>
</dbReference>